<dbReference type="Pfam" id="PF01272">
    <property type="entry name" value="GreA_GreB"/>
    <property type="match status" value="1"/>
</dbReference>
<evidence type="ECO:0000259" key="2">
    <source>
        <dbReference type="Pfam" id="PF01272"/>
    </source>
</evidence>
<organism evidence="3">
    <name type="scientific">Mycobacterium riyadhense</name>
    <dbReference type="NCBI Taxonomy" id="486698"/>
    <lineage>
        <taxon>Bacteria</taxon>
        <taxon>Bacillati</taxon>
        <taxon>Actinomycetota</taxon>
        <taxon>Actinomycetes</taxon>
        <taxon>Mycobacteriales</taxon>
        <taxon>Mycobacteriaceae</taxon>
        <taxon>Mycobacterium</taxon>
    </lineage>
</organism>
<feature type="region of interest" description="Disordered" evidence="1">
    <location>
        <begin position="1"/>
        <end position="21"/>
    </location>
</feature>
<reference evidence="3" key="1">
    <citation type="submission" date="2019-05" db="EMBL/GenBank/DDBJ databases">
        <authorList>
            <person name="Naeem R."/>
            <person name="Antony C."/>
            <person name="Guan Q."/>
        </authorList>
    </citation>
    <scope>NUCLEOTIDE SEQUENCE</scope>
    <source>
        <strain evidence="3">2</strain>
    </source>
</reference>
<dbReference type="GO" id="GO:0070063">
    <property type="term" value="F:RNA polymerase binding"/>
    <property type="evidence" value="ECO:0007669"/>
    <property type="project" value="InterPro"/>
</dbReference>
<dbReference type="Gene3D" id="3.10.50.30">
    <property type="entry name" value="Transcription elongation factor, GreA/GreB, C-terminal domain"/>
    <property type="match status" value="1"/>
</dbReference>
<evidence type="ECO:0000313" key="3">
    <source>
        <dbReference type="EMBL" id="VTO98731.1"/>
    </source>
</evidence>
<dbReference type="PANTHER" id="PTHR30437">
    <property type="entry name" value="TRANSCRIPTION ELONGATION FACTOR GREA"/>
    <property type="match status" value="1"/>
</dbReference>
<name>A0A653EQ28_9MYCO</name>
<dbReference type="GO" id="GO:0003677">
    <property type="term" value="F:DNA binding"/>
    <property type="evidence" value="ECO:0007669"/>
    <property type="project" value="InterPro"/>
</dbReference>
<dbReference type="InterPro" id="IPR036953">
    <property type="entry name" value="GreA/GreB_C_sf"/>
</dbReference>
<evidence type="ECO:0000256" key="1">
    <source>
        <dbReference type="SAM" id="MobiDB-lite"/>
    </source>
</evidence>
<gene>
    <name evidence="3" type="ORF">BIN_B_02654</name>
</gene>
<dbReference type="SUPFAM" id="SSF54534">
    <property type="entry name" value="FKBP-like"/>
    <property type="match status" value="1"/>
</dbReference>
<dbReference type="EMBL" id="LR589087">
    <property type="protein sequence ID" value="VTO98731.1"/>
    <property type="molecule type" value="Genomic_DNA"/>
</dbReference>
<dbReference type="AlphaFoldDB" id="A0A653EQ28"/>
<sequence length="176" mass="18675">MATITDNPRGERSADVSDEVESTGLAAAARDNLAAELARLRHRHDRLEVEVKNDRGMVGDHGDAAEAIQRADELAVLADRINELDRRLKGGAAHSTGSETLPGGTEVTLRFADGEVVTMHVISIVEETPVGREAETLTARSPLGQALAGHQPGDTVTYSTPQGPNQVELIAVKLPS</sequence>
<dbReference type="NCBIfam" id="NF004548">
    <property type="entry name" value="PRK05892.1"/>
    <property type="match status" value="1"/>
</dbReference>
<dbReference type="GO" id="GO:0032784">
    <property type="term" value="P:regulation of DNA-templated transcription elongation"/>
    <property type="evidence" value="ECO:0007669"/>
    <property type="project" value="InterPro"/>
</dbReference>
<dbReference type="GO" id="GO:0006354">
    <property type="term" value="P:DNA-templated transcription elongation"/>
    <property type="evidence" value="ECO:0007669"/>
    <property type="project" value="TreeGrafter"/>
</dbReference>
<accession>A0A653EQ28</accession>
<dbReference type="GO" id="GO:0016301">
    <property type="term" value="F:kinase activity"/>
    <property type="evidence" value="ECO:0007669"/>
    <property type="project" value="UniProtKB-KW"/>
</dbReference>
<dbReference type="PIRSF" id="PIRSF006092">
    <property type="entry name" value="GreA_GreB"/>
    <property type="match status" value="1"/>
</dbReference>
<proteinExistence type="predicted"/>
<protein>
    <submittedName>
        <fullName evidence="3">Nucleoside diphosphate kinase regulator</fullName>
    </submittedName>
</protein>
<dbReference type="InterPro" id="IPR001437">
    <property type="entry name" value="Tscrpt_elong_fac_GreA/B_C"/>
</dbReference>
<keyword evidence="3" id="KW-0418">Kinase</keyword>
<dbReference type="PANTHER" id="PTHR30437:SF4">
    <property type="entry name" value="TRANSCRIPTION ELONGATION FACTOR GREA"/>
    <property type="match status" value="1"/>
</dbReference>
<keyword evidence="3" id="KW-0808">Transferase</keyword>
<dbReference type="InterPro" id="IPR023459">
    <property type="entry name" value="Tscrpt_elong_fac_GreA/B_fam"/>
</dbReference>
<feature type="domain" description="Transcription elongation factor GreA/GreB C-terminal" evidence="2">
    <location>
        <begin position="104"/>
        <end position="173"/>
    </location>
</feature>